<dbReference type="KEGG" id="huw:FPZ11_15155"/>
<accession>A0A5B8M948</accession>
<comment type="similarity">
    <text evidence="5">Belongs to the complex I subunit 4L family.</text>
</comment>
<proteinExistence type="inferred from homology"/>
<sequence>MILSLYLILAAGLFAVGLYGLLSQQSIVMIMMGIELAINGVIVAAAAVWYFIVPGSPDAQTVVLVAMTAMAVEMGMGFAVTTAIFRARDVDMVDSASDLKG</sequence>
<name>A0A5B8M948_9MICO</name>
<evidence type="ECO:0000256" key="5">
    <source>
        <dbReference type="HAMAP-Rule" id="MF_01456"/>
    </source>
</evidence>
<dbReference type="InterPro" id="IPR001133">
    <property type="entry name" value="NADH_UbQ_OxRdtase_chain4L/K"/>
</dbReference>
<dbReference type="EMBL" id="CP042305">
    <property type="protein sequence ID" value="QDZ15930.1"/>
    <property type="molecule type" value="Genomic_DNA"/>
</dbReference>
<feature type="transmembrane region" description="Helical" evidence="5">
    <location>
        <begin position="6"/>
        <end position="22"/>
    </location>
</feature>
<evidence type="ECO:0000313" key="6">
    <source>
        <dbReference type="EMBL" id="QDZ15930.1"/>
    </source>
</evidence>
<dbReference type="AlphaFoldDB" id="A0A5B8M948"/>
<evidence type="ECO:0000313" key="7">
    <source>
        <dbReference type="Proteomes" id="UP000320216"/>
    </source>
</evidence>
<comment type="function">
    <text evidence="5">NDH-1 shuttles electrons from NADH, via FMN and iron-sulfur (Fe-S) centers, to quinones in the respiratory chain. The immediate electron acceptor for the enzyme in this species is believed to be a menaquinone. Couples the redox reaction to proton translocation (for every two electrons transferred, four hydrogen ions are translocated across the cytoplasmic membrane), and thus conserves the redox energy in a proton gradient.</text>
</comment>
<evidence type="ECO:0000256" key="1">
    <source>
        <dbReference type="ARBA" id="ARBA00004141"/>
    </source>
</evidence>
<evidence type="ECO:0000256" key="2">
    <source>
        <dbReference type="ARBA" id="ARBA00022692"/>
    </source>
</evidence>
<keyword evidence="2 5" id="KW-0812">Transmembrane</keyword>
<protein>
    <recommendedName>
        <fullName evidence="5">NADH-quinone oxidoreductase subunit K</fullName>
        <ecNumber evidence="5">7.1.1.-</ecNumber>
    </recommendedName>
    <alternativeName>
        <fullName evidence="5">NADH dehydrogenase I subunit K</fullName>
    </alternativeName>
    <alternativeName>
        <fullName evidence="5">NDH-1 subunit K</fullName>
    </alternativeName>
</protein>
<keyword evidence="5" id="KW-1278">Translocase</keyword>
<dbReference type="Proteomes" id="UP000320216">
    <property type="component" value="Chromosome"/>
</dbReference>
<keyword evidence="3 5" id="KW-1133">Transmembrane helix</keyword>
<dbReference type="GO" id="GO:0048038">
    <property type="term" value="F:quinone binding"/>
    <property type="evidence" value="ECO:0007669"/>
    <property type="project" value="UniProtKB-KW"/>
</dbReference>
<comment type="catalytic activity">
    <reaction evidence="5">
        <text>a quinone + NADH + 5 H(+)(in) = a quinol + NAD(+) + 4 H(+)(out)</text>
        <dbReference type="Rhea" id="RHEA:57888"/>
        <dbReference type="ChEBI" id="CHEBI:15378"/>
        <dbReference type="ChEBI" id="CHEBI:24646"/>
        <dbReference type="ChEBI" id="CHEBI:57540"/>
        <dbReference type="ChEBI" id="CHEBI:57945"/>
        <dbReference type="ChEBI" id="CHEBI:132124"/>
    </reaction>
</comment>
<keyword evidence="5" id="KW-0520">NAD</keyword>
<evidence type="ECO:0000256" key="4">
    <source>
        <dbReference type="ARBA" id="ARBA00023136"/>
    </source>
</evidence>
<dbReference type="OrthoDB" id="9810120at2"/>
<keyword evidence="4 5" id="KW-0472">Membrane</keyword>
<reference evidence="6 7" key="1">
    <citation type="submission" date="2019-07" db="EMBL/GenBank/DDBJ databases">
        <title>Full genome sequence of Humibacter sp. WJ7-1.</title>
        <authorList>
            <person name="Im W.-T."/>
        </authorList>
    </citation>
    <scope>NUCLEOTIDE SEQUENCE [LARGE SCALE GENOMIC DNA]</scope>
    <source>
        <strain evidence="6 7">WJ7-1</strain>
    </source>
</reference>
<dbReference type="GO" id="GO:0005886">
    <property type="term" value="C:plasma membrane"/>
    <property type="evidence" value="ECO:0007669"/>
    <property type="project" value="UniProtKB-SubCell"/>
</dbReference>
<keyword evidence="5" id="KW-0874">Quinone</keyword>
<comment type="subunit">
    <text evidence="5">NDH-1 is composed of 14 different subunits. Subunits NuoA, H, J, K, L, M, N constitute the membrane sector of the complex.</text>
</comment>
<dbReference type="Gene3D" id="1.10.287.3510">
    <property type="match status" value="1"/>
</dbReference>
<organism evidence="6 7">
    <name type="scientific">Humibacter ginsenosidimutans</name>
    <dbReference type="NCBI Taxonomy" id="2599293"/>
    <lineage>
        <taxon>Bacteria</taxon>
        <taxon>Bacillati</taxon>
        <taxon>Actinomycetota</taxon>
        <taxon>Actinomycetes</taxon>
        <taxon>Micrococcales</taxon>
        <taxon>Microbacteriaceae</taxon>
        <taxon>Humibacter</taxon>
    </lineage>
</organism>
<evidence type="ECO:0000256" key="3">
    <source>
        <dbReference type="ARBA" id="ARBA00022989"/>
    </source>
</evidence>
<dbReference type="EC" id="7.1.1.-" evidence="5"/>
<feature type="transmembrane region" description="Helical" evidence="5">
    <location>
        <begin position="34"/>
        <end position="52"/>
    </location>
</feature>
<gene>
    <name evidence="5" type="primary">nuoK</name>
    <name evidence="6" type="ORF">FPZ11_15155</name>
</gene>
<dbReference type="RefSeq" id="WP_022900120.1">
    <property type="nucleotide sequence ID" value="NZ_CP042305.1"/>
</dbReference>
<feature type="transmembrane region" description="Helical" evidence="5">
    <location>
        <begin position="64"/>
        <end position="85"/>
    </location>
</feature>
<comment type="subcellular location">
    <subcellularLocation>
        <location evidence="5">Cell membrane</location>
        <topology evidence="5">Multi-pass membrane protein</topology>
    </subcellularLocation>
    <subcellularLocation>
        <location evidence="1">Membrane</location>
        <topology evidence="1">Multi-pass membrane protein</topology>
    </subcellularLocation>
</comment>
<dbReference type="Pfam" id="PF00420">
    <property type="entry name" value="Oxidored_q2"/>
    <property type="match status" value="1"/>
</dbReference>
<keyword evidence="5" id="KW-1003">Cell membrane</keyword>
<keyword evidence="7" id="KW-1185">Reference proteome</keyword>
<dbReference type="InterPro" id="IPR039428">
    <property type="entry name" value="NUOK/Mnh_C1-like"/>
</dbReference>
<dbReference type="HAMAP" id="MF_01456">
    <property type="entry name" value="NDH1_NuoK"/>
    <property type="match status" value="1"/>
</dbReference>
<keyword evidence="5" id="KW-0813">Transport</keyword>
<dbReference type="GO" id="GO:0050136">
    <property type="term" value="F:NADH dehydrogenase (quinone) (non-electrogenic) activity"/>
    <property type="evidence" value="ECO:0007669"/>
    <property type="project" value="UniProtKB-UniRule"/>
</dbReference>
<dbReference type="GO" id="GO:0042773">
    <property type="term" value="P:ATP synthesis coupled electron transport"/>
    <property type="evidence" value="ECO:0007669"/>
    <property type="project" value="InterPro"/>
</dbReference>